<evidence type="ECO:0000256" key="7">
    <source>
        <dbReference type="PROSITE-ProRule" id="PRU01360"/>
    </source>
</evidence>
<dbReference type="InterPro" id="IPR023996">
    <property type="entry name" value="TonB-dep_OMP_SusC/RagA"/>
</dbReference>
<dbReference type="InterPro" id="IPR037066">
    <property type="entry name" value="Plug_dom_sf"/>
</dbReference>
<organism evidence="10 11">
    <name type="scientific">Bacteroides nordii</name>
    <dbReference type="NCBI Taxonomy" id="291645"/>
    <lineage>
        <taxon>Bacteria</taxon>
        <taxon>Pseudomonadati</taxon>
        <taxon>Bacteroidota</taxon>
        <taxon>Bacteroidia</taxon>
        <taxon>Bacteroidales</taxon>
        <taxon>Bacteroidaceae</taxon>
        <taxon>Bacteroides</taxon>
    </lineage>
</organism>
<dbReference type="GO" id="GO:0009279">
    <property type="term" value="C:cell outer membrane"/>
    <property type="evidence" value="ECO:0007669"/>
    <property type="project" value="UniProtKB-SubCell"/>
</dbReference>
<dbReference type="NCBIfam" id="TIGR04056">
    <property type="entry name" value="OMP_RagA_SusC"/>
    <property type="match status" value="1"/>
</dbReference>
<sequence>MYENKLNNILKISTILIVLLCSKNLLAQDVTLSLNLKNVTVKEALEQLKNDTKFSLWFNVNDVELSKIVTVQLENKSIEDALKIILDGQNLNFEVKNKRIQIFKHKTNVEKPKQKVKNITGLVTDESGEVLPGVTIQIEGSTSTGTITDFDGKFQLDVPDNAKRFIVSYVGMKTQELNIAPGFTKIVLLSDSQELDEVVVTGYQKIDRRLFTGAADRISGDKAKVDGVTDISKMLQGKTAGVQVQSVSGTFGAAPKIRVRGASSIYGNQSPLWVVDGVVLEDVVEVSPDDLSSGNAATLISSAVAGLNADDIESFQILKDASATALYGARAMNGVIVVTTKKGKKGTASISYTGEFTMRTRPSYSQYNIMNSKDQMSVYLDMEQKGWLDHATISRAENGGVFFQMYDLINQFDKTNGQFGLMNTPQSRSRFLQSAEMRNTDWFSVLFKPTLQSNHSLSISSGNERSRFYTSLSFYNDPGWTDADKVNRYTANMNASFDLNKYLTFGVNTSGSIRNQRVPGTMDRDMDAVNGEYTRDFDINPFSYALNTSRTMSAYTANGDPEYYRMNYAPFSILNEMNSNFIDMDMMDLKLQMELNYKPFKTLELNALGAIRYVKSTQEHKIYGNSNMAMAYRAADDATIRDKNKFLYKDPDNPDALPEVVMPEGGFYNTTNNTMLSYYFRATANYNKMLFGKHPFNLMVGQEIKSADRKSGFNNGYGYQWDKGGVPSVDYRILQQILVGGFDYYGMEENYDRFVAFFGTASFSYNGKYTLNLTGRYDGSNRLGRARDSRWLPTWNVSGSWNALEESFMKTQTLFSALTLRATYGLTASMGPASNALAIFRNQVTFRDTQGNRENQVLISSLQNSELTWEKQYETNVGVDMGFLRNRISLSADAYFRNGFDLIGYMRTSGIGGEAMKAANYADMKSRGVEFTLNTKNIVTKNFNWTSNLTFSFNHNEITNLKSMPRVIDLVKEEGGPLQGYPVRGLFSYQFKGLDSNGFPTFINEDGELTSTDINFQENNNIGHLKYEGSIDPKVTGGFDNGFMYKNWKMNVYFTYQFGNVIRLYPEFSAVYSDMSAMPKEMKNRWMQAGNEKYTDVPGIPSKRQVSNIENLNVAYNAYNYSDARVANGAFIRLKEISLSYDFKGNWMKAVGMNNLQLRCVASNLWLIYSDKKLNGQDPEFFRSGGVAMPTPRQFTLSVRTSF</sequence>
<comment type="subcellular location">
    <subcellularLocation>
        <location evidence="1 7">Cell outer membrane</location>
        <topology evidence="1 7">Multi-pass membrane protein</topology>
    </subcellularLocation>
</comment>
<dbReference type="RefSeq" id="WP_122201540.1">
    <property type="nucleotide sequence ID" value="NZ_CABJFV010000007.1"/>
</dbReference>
<gene>
    <name evidence="10" type="ORF">DW888_10895</name>
</gene>
<evidence type="ECO:0000256" key="4">
    <source>
        <dbReference type="ARBA" id="ARBA00022692"/>
    </source>
</evidence>
<protein>
    <submittedName>
        <fullName evidence="10">SusC/RagA family TonB-linked outer membrane protein</fullName>
    </submittedName>
</protein>
<dbReference type="EMBL" id="QSGO01000007">
    <property type="protein sequence ID" value="RHB34958.1"/>
    <property type="molecule type" value="Genomic_DNA"/>
</dbReference>
<dbReference type="AlphaFoldDB" id="A0A413VMU6"/>
<dbReference type="Gene3D" id="2.60.40.1120">
    <property type="entry name" value="Carboxypeptidase-like, regulatory domain"/>
    <property type="match status" value="1"/>
</dbReference>
<evidence type="ECO:0000256" key="6">
    <source>
        <dbReference type="ARBA" id="ARBA00023237"/>
    </source>
</evidence>
<accession>A0A413VMU6</accession>
<evidence type="ECO:0000259" key="9">
    <source>
        <dbReference type="Pfam" id="PF07715"/>
    </source>
</evidence>
<evidence type="ECO:0000313" key="11">
    <source>
        <dbReference type="Proteomes" id="UP000284379"/>
    </source>
</evidence>
<dbReference type="Pfam" id="PF13715">
    <property type="entry name" value="CarbopepD_reg_2"/>
    <property type="match status" value="1"/>
</dbReference>
<evidence type="ECO:0000259" key="8">
    <source>
        <dbReference type="Pfam" id="PF07660"/>
    </source>
</evidence>
<dbReference type="InterPro" id="IPR012910">
    <property type="entry name" value="Plug_dom"/>
</dbReference>
<dbReference type="Gene3D" id="2.170.130.10">
    <property type="entry name" value="TonB-dependent receptor, plug domain"/>
    <property type="match status" value="1"/>
</dbReference>
<dbReference type="InterPro" id="IPR039426">
    <property type="entry name" value="TonB-dep_rcpt-like"/>
</dbReference>
<evidence type="ECO:0000256" key="1">
    <source>
        <dbReference type="ARBA" id="ARBA00004571"/>
    </source>
</evidence>
<evidence type="ECO:0000256" key="3">
    <source>
        <dbReference type="ARBA" id="ARBA00022452"/>
    </source>
</evidence>
<feature type="domain" description="Secretin/TonB short N-terminal" evidence="8">
    <location>
        <begin position="62"/>
        <end position="104"/>
    </location>
</feature>
<feature type="domain" description="TonB-dependent receptor plug" evidence="9">
    <location>
        <begin position="212"/>
        <end position="335"/>
    </location>
</feature>
<dbReference type="Pfam" id="PF07715">
    <property type="entry name" value="Plug"/>
    <property type="match status" value="1"/>
</dbReference>
<dbReference type="InterPro" id="IPR023997">
    <property type="entry name" value="TonB-dep_OMP_SusC/RagA_CS"/>
</dbReference>
<dbReference type="SUPFAM" id="SSF49464">
    <property type="entry name" value="Carboxypeptidase regulatory domain-like"/>
    <property type="match status" value="1"/>
</dbReference>
<evidence type="ECO:0000256" key="5">
    <source>
        <dbReference type="ARBA" id="ARBA00023136"/>
    </source>
</evidence>
<reference evidence="10 11" key="1">
    <citation type="submission" date="2018-08" db="EMBL/GenBank/DDBJ databases">
        <title>A genome reference for cultivated species of the human gut microbiota.</title>
        <authorList>
            <person name="Zou Y."/>
            <person name="Xue W."/>
            <person name="Luo G."/>
        </authorList>
    </citation>
    <scope>NUCLEOTIDE SEQUENCE [LARGE SCALE GENOMIC DNA]</scope>
    <source>
        <strain evidence="10 11">AM40-30BH</strain>
    </source>
</reference>
<evidence type="ECO:0000256" key="2">
    <source>
        <dbReference type="ARBA" id="ARBA00022448"/>
    </source>
</evidence>
<dbReference type="PROSITE" id="PS52016">
    <property type="entry name" value="TONB_DEPENDENT_REC_3"/>
    <property type="match status" value="1"/>
</dbReference>
<dbReference type="NCBIfam" id="TIGR04057">
    <property type="entry name" value="SusC_RagA_signa"/>
    <property type="match status" value="1"/>
</dbReference>
<evidence type="ECO:0000313" key="10">
    <source>
        <dbReference type="EMBL" id="RHB34958.1"/>
    </source>
</evidence>
<dbReference type="Gene3D" id="2.40.170.20">
    <property type="entry name" value="TonB-dependent receptor, beta-barrel domain"/>
    <property type="match status" value="1"/>
</dbReference>
<keyword evidence="6 7" id="KW-0998">Cell outer membrane</keyword>
<comment type="similarity">
    <text evidence="7">Belongs to the TonB-dependent receptor family.</text>
</comment>
<dbReference type="InterPro" id="IPR011662">
    <property type="entry name" value="Secretin/TonB_short_N"/>
</dbReference>
<dbReference type="Pfam" id="PF07660">
    <property type="entry name" value="STN"/>
    <property type="match status" value="1"/>
</dbReference>
<keyword evidence="4 7" id="KW-0812">Transmembrane</keyword>
<keyword evidence="5 7" id="KW-0472">Membrane</keyword>
<dbReference type="InterPro" id="IPR008969">
    <property type="entry name" value="CarboxyPept-like_regulatory"/>
</dbReference>
<dbReference type="InterPro" id="IPR036942">
    <property type="entry name" value="Beta-barrel_TonB_sf"/>
</dbReference>
<dbReference type="Proteomes" id="UP000284379">
    <property type="component" value="Unassembled WGS sequence"/>
</dbReference>
<name>A0A413VMU6_9BACE</name>
<proteinExistence type="inferred from homology"/>
<dbReference type="SUPFAM" id="SSF56935">
    <property type="entry name" value="Porins"/>
    <property type="match status" value="1"/>
</dbReference>
<keyword evidence="3 7" id="KW-1134">Transmembrane beta strand</keyword>
<keyword evidence="2 7" id="KW-0813">Transport</keyword>
<comment type="caution">
    <text evidence="10">The sequence shown here is derived from an EMBL/GenBank/DDBJ whole genome shotgun (WGS) entry which is preliminary data.</text>
</comment>